<dbReference type="Gene3D" id="3.40.50.2300">
    <property type="match status" value="1"/>
</dbReference>
<keyword evidence="3" id="KW-0804">Transcription</keyword>
<dbReference type="Pfam" id="PF00072">
    <property type="entry name" value="Response_reg"/>
    <property type="match status" value="1"/>
</dbReference>
<dbReference type="GO" id="GO:0000156">
    <property type="term" value="F:phosphorelay response regulator activity"/>
    <property type="evidence" value="ECO:0007669"/>
    <property type="project" value="TreeGrafter"/>
</dbReference>
<dbReference type="InterPro" id="IPR001789">
    <property type="entry name" value="Sig_transdc_resp-reg_receiver"/>
</dbReference>
<dbReference type="Pfam" id="PF00486">
    <property type="entry name" value="Trans_reg_C"/>
    <property type="match status" value="1"/>
</dbReference>
<name>A0AAU7LVR9_9BURK</name>
<dbReference type="InterPro" id="IPR039420">
    <property type="entry name" value="WalR-like"/>
</dbReference>
<keyword evidence="2" id="KW-0238">DNA-binding</keyword>
<dbReference type="Gene3D" id="1.10.10.10">
    <property type="entry name" value="Winged helix-like DNA-binding domain superfamily/Winged helix DNA-binding domain"/>
    <property type="match status" value="1"/>
</dbReference>
<sequence>MNTVFLEIPSVIVVEDNVTLRCELVLFLSEEGLDVRGVGTGEELNQALQARHADILILDLNLPAEDGISITRRIRNALPTVGIIILSARVRSTDRLEGYATGADVYLTKPTRPEELVAVVRNLFGRLGLATAPAQWQLDMSGLTLVSPQGAQISLTGSEALLLKAMALNGQFMEHAALEAQFGDQMQPEKINKARVEVLISRLRVKLSPHVGTGFDIKALRGRGYQLGFLLVVKNFHASR</sequence>
<keyword evidence="4" id="KW-0597">Phosphoprotein</keyword>
<keyword evidence="1" id="KW-0805">Transcription regulation</keyword>
<evidence type="ECO:0000256" key="4">
    <source>
        <dbReference type="PROSITE-ProRule" id="PRU00169"/>
    </source>
</evidence>
<dbReference type="SUPFAM" id="SSF46894">
    <property type="entry name" value="C-terminal effector domain of the bipartite response regulators"/>
    <property type="match status" value="1"/>
</dbReference>
<evidence type="ECO:0000256" key="3">
    <source>
        <dbReference type="ARBA" id="ARBA00023163"/>
    </source>
</evidence>
<dbReference type="PANTHER" id="PTHR48111">
    <property type="entry name" value="REGULATOR OF RPOS"/>
    <property type="match status" value="1"/>
</dbReference>
<dbReference type="EMBL" id="CP157675">
    <property type="protein sequence ID" value="XBP71615.1"/>
    <property type="molecule type" value="Genomic_DNA"/>
</dbReference>
<dbReference type="GO" id="GO:0000976">
    <property type="term" value="F:transcription cis-regulatory region binding"/>
    <property type="evidence" value="ECO:0007669"/>
    <property type="project" value="TreeGrafter"/>
</dbReference>
<evidence type="ECO:0000259" key="5">
    <source>
        <dbReference type="PROSITE" id="PS50110"/>
    </source>
</evidence>
<evidence type="ECO:0000256" key="1">
    <source>
        <dbReference type="ARBA" id="ARBA00023015"/>
    </source>
</evidence>
<dbReference type="InterPro" id="IPR016032">
    <property type="entry name" value="Sig_transdc_resp-reg_C-effctor"/>
</dbReference>
<dbReference type="PROSITE" id="PS50110">
    <property type="entry name" value="RESPONSE_REGULATORY"/>
    <property type="match status" value="1"/>
</dbReference>
<dbReference type="SMART" id="SM00862">
    <property type="entry name" value="Trans_reg_C"/>
    <property type="match status" value="1"/>
</dbReference>
<dbReference type="RefSeq" id="WP_349280978.1">
    <property type="nucleotide sequence ID" value="NZ_CBCSCU010000033.1"/>
</dbReference>
<dbReference type="GO" id="GO:0006355">
    <property type="term" value="P:regulation of DNA-templated transcription"/>
    <property type="evidence" value="ECO:0007669"/>
    <property type="project" value="InterPro"/>
</dbReference>
<evidence type="ECO:0000313" key="6">
    <source>
        <dbReference type="EMBL" id="XBP71615.1"/>
    </source>
</evidence>
<protein>
    <submittedName>
        <fullName evidence="6">Response regulator transcription factor</fullName>
    </submittedName>
</protein>
<reference evidence="6" key="1">
    <citation type="submission" date="2024-05" db="EMBL/GenBank/DDBJ databases">
        <authorList>
            <person name="Bunk B."/>
            <person name="Swiderski J."/>
            <person name="Sproer C."/>
            <person name="Thiel V."/>
        </authorList>
    </citation>
    <scope>NUCLEOTIDE SEQUENCE</scope>
    <source>
        <strain evidence="6">DSM 17735</strain>
    </source>
</reference>
<dbReference type="AlphaFoldDB" id="A0AAU7LVR9"/>
<dbReference type="InterPro" id="IPR001867">
    <property type="entry name" value="OmpR/PhoB-type_DNA-bd"/>
</dbReference>
<dbReference type="InterPro" id="IPR036388">
    <property type="entry name" value="WH-like_DNA-bd_sf"/>
</dbReference>
<accession>A0AAU7LVR9</accession>
<dbReference type="GO" id="GO:0032993">
    <property type="term" value="C:protein-DNA complex"/>
    <property type="evidence" value="ECO:0007669"/>
    <property type="project" value="TreeGrafter"/>
</dbReference>
<dbReference type="InterPro" id="IPR011006">
    <property type="entry name" value="CheY-like_superfamily"/>
</dbReference>
<dbReference type="PANTHER" id="PTHR48111:SF67">
    <property type="entry name" value="TRANSCRIPTIONAL REGULATORY PROTEIN TCTD"/>
    <property type="match status" value="1"/>
</dbReference>
<gene>
    <name evidence="6" type="ORF">ABLV49_07415</name>
</gene>
<dbReference type="SMART" id="SM00448">
    <property type="entry name" value="REC"/>
    <property type="match status" value="1"/>
</dbReference>
<dbReference type="SUPFAM" id="SSF52172">
    <property type="entry name" value="CheY-like"/>
    <property type="match status" value="1"/>
</dbReference>
<proteinExistence type="predicted"/>
<organism evidence="6">
    <name type="scientific">Polaromonas hydrogenivorans</name>
    <dbReference type="NCBI Taxonomy" id="335476"/>
    <lineage>
        <taxon>Bacteria</taxon>
        <taxon>Pseudomonadati</taxon>
        <taxon>Pseudomonadota</taxon>
        <taxon>Betaproteobacteria</taxon>
        <taxon>Burkholderiales</taxon>
        <taxon>Comamonadaceae</taxon>
        <taxon>Polaromonas</taxon>
    </lineage>
</organism>
<evidence type="ECO:0000256" key="2">
    <source>
        <dbReference type="ARBA" id="ARBA00023125"/>
    </source>
</evidence>
<feature type="modified residue" description="4-aspartylphosphate" evidence="4">
    <location>
        <position position="59"/>
    </location>
</feature>
<dbReference type="GO" id="GO:0005829">
    <property type="term" value="C:cytosol"/>
    <property type="evidence" value="ECO:0007669"/>
    <property type="project" value="TreeGrafter"/>
</dbReference>
<feature type="domain" description="Response regulatory" evidence="5">
    <location>
        <begin position="10"/>
        <end position="124"/>
    </location>
</feature>